<dbReference type="EMBL" id="FNBW01000012">
    <property type="protein sequence ID" value="SDG22456.1"/>
    <property type="molecule type" value="Genomic_DNA"/>
</dbReference>
<dbReference type="Proteomes" id="UP000198615">
    <property type="component" value="Unassembled WGS sequence"/>
</dbReference>
<protein>
    <submittedName>
        <fullName evidence="3">Tripartite tricarboxylate transporter TctB family protein</fullName>
    </submittedName>
</protein>
<dbReference type="InterPro" id="IPR009936">
    <property type="entry name" value="DUF1468"/>
</dbReference>
<keyword evidence="4" id="KW-1185">Reference proteome</keyword>
<feature type="transmembrane region" description="Helical" evidence="1">
    <location>
        <begin position="130"/>
        <end position="153"/>
    </location>
</feature>
<dbReference type="Pfam" id="PF07331">
    <property type="entry name" value="TctB"/>
    <property type="match status" value="1"/>
</dbReference>
<proteinExistence type="predicted"/>
<feature type="transmembrane region" description="Helical" evidence="1">
    <location>
        <begin position="42"/>
        <end position="60"/>
    </location>
</feature>
<comment type="caution">
    <text evidence="3">The sequence shown here is derived from an EMBL/GenBank/DDBJ whole genome shotgun (WGS) entry which is preliminary data.</text>
</comment>
<reference evidence="3 4" key="1">
    <citation type="submission" date="2016-10" db="EMBL/GenBank/DDBJ databases">
        <authorList>
            <person name="Varghese N."/>
            <person name="Submissions S."/>
        </authorList>
    </citation>
    <scope>NUCLEOTIDE SEQUENCE [LARGE SCALE GENOMIC DNA]</scope>
    <source>
        <strain evidence="3 4">DSM 18839</strain>
    </source>
</reference>
<organism evidence="3 4">
    <name type="scientific">Thalassobaculum litoreum DSM 18839</name>
    <dbReference type="NCBI Taxonomy" id="1123362"/>
    <lineage>
        <taxon>Bacteria</taxon>
        <taxon>Pseudomonadati</taxon>
        <taxon>Pseudomonadota</taxon>
        <taxon>Alphaproteobacteria</taxon>
        <taxon>Rhodospirillales</taxon>
        <taxon>Thalassobaculaceae</taxon>
        <taxon>Thalassobaculum</taxon>
    </lineage>
</organism>
<evidence type="ECO:0000256" key="1">
    <source>
        <dbReference type="SAM" id="Phobius"/>
    </source>
</evidence>
<keyword evidence="1" id="KW-0812">Transmembrane</keyword>
<evidence type="ECO:0000313" key="3">
    <source>
        <dbReference type="EMBL" id="SDG22456.1"/>
    </source>
</evidence>
<sequence length="163" mass="17970">MQSTPARRPGELVFAVAVLLFSLAAFWQAYEISGFDGLTEPGVFPMLATGTMIVAALFILSDTARRRPDADTQAVTRRFFVDILPIRHMVLIGLVLAYLLLLPMLGFIVSSALFLLAAFQYLWRRHVLVTVLLSAGALAAVYVIFRIVFQVVLPEGSLMRGLV</sequence>
<keyword evidence="1" id="KW-1133">Transmembrane helix</keyword>
<dbReference type="AlphaFoldDB" id="A0A8G2BKH3"/>
<evidence type="ECO:0000259" key="2">
    <source>
        <dbReference type="Pfam" id="PF07331"/>
    </source>
</evidence>
<keyword evidence="1" id="KW-0472">Membrane</keyword>
<feature type="domain" description="DUF1468" evidence="2">
    <location>
        <begin position="13"/>
        <end position="154"/>
    </location>
</feature>
<dbReference type="RefSeq" id="WP_175474298.1">
    <property type="nucleotide sequence ID" value="NZ_FNBW01000012.1"/>
</dbReference>
<feature type="transmembrane region" description="Helical" evidence="1">
    <location>
        <begin position="12"/>
        <end position="30"/>
    </location>
</feature>
<accession>A0A8G2BKH3</accession>
<gene>
    <name evidence="3" type="ORF">SAMN05660686_03743</name>
</gene>
<evidence type="ECO:0000313" key="4">
    <source>
        <dbReference type="Proteomes" id="UP000198615"/>
    </source>
</evidence>
<name>A0A8G2BKH3_9PROT</name>